<feature type="compositionally biased region" description="Low complexity" evidence="1">
    <location>
        <begin position="48"/>
        <end position="58"/>
    </location>
</feature>
<evidence type="ECO:0000256" key="1">
    <source>
        <dbReference type="SAM" id="MobiDB-lite"/>
    </source>
</evidence>
<name>A0A857JDJ3_9BURK</name>
<gene>
    <name evidence="2" type="ORF">GT347_26750</name>
</gene>
<proteinExistence type="predicted"/>
<organism evidence="2 3">
    <name type="scientific">Xylophilus rhododendri</name>
    <dbReference type="NCBI Taxonomy" id="2697032"/>
    <lineage>
        <taxon>Bacteria</taxon>
        <taxon>Pseudomonadati</taxon>
        <taxon>Pseudomonadota</taxon>
        <taxon>Betaproteobacteria</taxon>
        <taxon>Burkholderiales</taxon>
        <taxon>Xylophilus</taxon>
    </lineage>
</organism>
<accession>A0A857JDJ3</accession>
<dbReference type="EMBL" id="CP047650">
    <property type="protein sequence ID" value="QHJ01272.1"/>
    <property type="molecule type" value="Genomic_DNA"/>
</dbReference>
<feature type="region of interest" description="Disordered" evidence="1">
    <location>
        <begin position="48"/>
        <end position="67"/>
    </location>
</feature>
<evidence type="ECO:0000313" key="3">
    <source>
        <dbReference type="Proteomes" id="UP000464787"/>
    </source>
</evidence>
<reference evidence="2 3" key="1">
    <citation type="submission" date="2020-01" db="EMBL/GenBank/DDBJ databases">
        <title>Genome sequencing of strain KACC 21265.</title>
        <authorList>
            <person name="Heo J."/>
            <person name="Kim S.-J."/>
            <person name="Kim J.-S."/>
            <person name="Hong S.-B."/>
            <person name="Kwon S.-W."/>
        </authorList>
    </citation>
    <scope>NUCLEOTIDE SEQUENCE [LARGE SCALE GENOMIC DNA]</scope>
    <source>
        <strain evidence="2 3">KACC 21265</strain>
    </source>
</reference>
<evidence type="ECO:0000313" key="2">
    <source>
        <dbReference type="EMBL" id="QHJ01272.1"/>
    </source>
</evidence>
<dbReference type="KEGG" id="xyk:GT347_26750"/>
<dbReference type="Proteomes" id="UP000464787">
    <property type="component" value="Chromosome"/>
</dbReference>
<keyword evidence="3" id="KW-1185">Reference proteome</keyword>
<sequence length="67" mass="7041">MTSKKTPTIQQLLDERIDPINTQPVLRTIWNTSCGGYPAGELISISAGSGKSTPAAAKKTAKARAKA</sequence>
<dbReference type="AlphaFoldDB" id="A0A857JDJ3"/>
<dbReference type="RefSeq" id="WP_160555080.1">
    <property type="nucleotide sequence ID" value="NZ_CP047650.1"/>
</dbReference>
<protein>
    <submittedName>
        <fullName evidence="2">Uncharacterized protein</fullName>
    </submittedName>
</protein>